<comment type="similarity">
    <text evidence="2 7">Belongs to the glycosyl hydrolase 27 family.</text>
</comment>
<dbReference type="GO" id="GO:0016139">
    <property type="term" value="P:glycoside catabolic process"/>
    <property type="evidence" value="ECO:0007669"/>
    <property type="project" value="TreeGrafter"/>
</dbReference>
<evidence type="ECO:0000256" key="4">
    <source>
        <dbReference type="ARBA" id="ARBA00022729"/>
    </source>
</evidence>
<evidence type="ECO:0000256" key="6">
    <source>
        <dbReference type="ARBA" id="ARBA00023295"/>
    </source>
</evidence>
<dbReference type="SUPFAM" id="SSF51445">
    <property type="entry name" value="(Trans)glycosidases"/>
    <property type="match status" value="1"/>
</dbReference>
<evidence type="ECO:0000313" key="10">
    <source>
        <dbReference type="Proteomes" id="UP000887566"/>
    </source>
</evidence>
<dbReference type="FunFam" id="3.20.20.70:FF:000197">
    <property type="entry name" value="Alpha-galactosidase"/>
    <property type="match status" value="1"/>
</dbReference>
<keyword evidence="4 8" id="KW-0732">Signal</keyword>
<dbReference type="InterPro" id="IPR013785">
    <property type="entry name" value="Aldolase_TIM"/>
</dbReference>
<evidence type="ECO:0000256" key="7">
    <source>
        <dbReference type="RuleBase" id="RU361168"/>
    </source>
</evidence>
<dbReference type="InterPro" id="IPR002241">
    <property type="entry name" value="Glyco_hydro_27"/>
</dbReference>
<organism evidence="10 11">
    <name type="scientific">Plectus sambesii</name>
    <dbReference type="NCBI Taxonomy" id="2011161"/>
    <lineage>
        <taxon>Eukaryota</taxon>
        <taxon>Metazoa</taxon>
        <taxon>Ecdysozoa</taxon>
        <taxon>Nematoda</taxon>
        <taxon>Chromadorea</taxon>
        <taxon>Plectida</taxon>
        <taxon>Plectina</taxon>
        <taxon>Plectoidea</taxon>
        <taxon>Plectidae</taxon>
        <taxon>Plectus</taxon>
    </lineage>
</organism>
<keyword evidence="5 7" id="KW-0378">Hydrolase</keyword>
<comment type="subunit">
    <text evidence="7">Homodimer.</text>
</comment>
<dbReference type="Pfam" id="PF17801">
    <property type="entry name" value="Melibiase_C"/>
    <property type="match status" value="1"/>
</dbReference>
<dbReference type="InterPro" id="IPR013780">
    <property type="entry name" value="Glyco_hydro_b"/>
</dbReference>
<reference evidence="11" key="1">
    <citation type="submission" date="2022-11" db="UniProtKB">
        <authorList>
            <consortium name="WormBaseParasite"/>
        </authorList>
    </citation>
    <scope>IDENTIFICATION</scope>
</reference>
<feature type="signal peptide" evidence="8">
    <location>
        <begin position="1"/>
        <end position="20"/>
    </location>
</feature>
<evidence type="ECO:0000313" key="11">
    <source>
        <dbReference type="WBParaSite" id="PSAMB.scaffold475size50054.g6116.t1"/>
    </source>
</evidence>
<sequence length="416" mass="47375">MLTVLFTLSLLAVWLPHVSLLDNGLAKTPPMGWMSWAQFYCEIDCLHHPYSCISEDLYMEMATRLVEDGYKDVGYNSIHIDDCWLEMNRSADGKLVADRVRFQSGILALSNYMHERGLKLGLYEDYGTKTCAGYPGSYGYMEMDANTFAEWGVDYFKFDGCNMDAEKIPQGYKEMSAWINKTGHSMVYSCEWPLYLLVNNKTVDYAEVSNYCNLWRNYYDVSASWNSIQSIINFFDLNQDQLIPVTGPGRWNDPDMIVVGQNSITPDQSRTQMSIWSIWSAPLIMSNDLRLIAPVYKEILQNRRVIAIDQDPLGKMGRLVVNTTNVAVYVKPVTPTDENSSQSSFAVVIFNRHFKSSAKVTVRLNEIGLINSAGYFVQDLWNEEKRGIMLPDDQYIADVPPTGVNMFKATLTQADF</sequence>
<dbReference type="PROSITE" id="PS00512">
    <property type="entry name" value="ALPHA_GALACTOSIDASE"/>
    <property type="match status" value="1"/>
</dbReference>
<dbReference type="GO" id="GO:0004557">
    <property type="term" value="F:alpha-galactosidase activity"/>
    <property type="evidence" value="ECO:0007669"/>
    <property type="project" value="UniProtKB-EC"/>
</dbReference>
<evidence type="ECO:0000256" key="2">
    <source>
        <dbReference type="ARBA" id="ARBA00009743"/>
    </source>
</evidence>
<evidence type="ECO:0000256" key="1">
    <source>
        <dbReference type="ARBA" id="ARBA00001255"/>
    </source>
</evidence>
<dbReference type="SUPFAM" id="SSF51011">
    <property type="entry name" value="Glycosyl hydrolase domain"/>
    <property type="match status" value="1"/>
</dbReference>
<protein>
    <recommendedName>
        <fullName evidence="3 7">Alpha-galactosidase</fullName>
        <ecNumber evidence="7">3.2.1.-</ecNumber>
    </recommendedName>
</protein>
<dbReference type="InterPro" id="IPR000111">
    <property type="entry name" value="Glyco_hydro_27/36_CS"/>
</dbReference>
<feature type="domain" description="Alpha galactosidase C-terminal" evidence="9">
    <location>
        <begin position="341"/>
        <end position="408"/>
    </location>
</feature>
<keyword evidence="10" id="KW-1185">Reference proteome</keyword>
<dbReference type="CDD" id="cd14792">
    <property type="entry name" value="GH27"/>
    <property type="match status" value="1"/>
</dbReference>
<accession>A0A914WSY1</accession>
<dbReference type="GO" id="GO:0005737">
    <property type="term" value="C:cytoplasm"/>
    <property type="evidence" value="ECO:0007669"/>
    <property type="project" value="TreeGrafter"/>
</dbReference>
<dbReference type="Gene3D" id="2.60.40.1180">
    <property type="entry name" value="Golgi alpha-mannosidase II"/>
    <property type="match status" value="1"/>
</dbReference>
<evidence type="ECO:0000256" key="5">
    <source>
        <dbReference type="ARBA" id="ARBA00022801"/>
    </source>
</evidence>
<dbReference type="EC" id="3.2.1.-" evidence="7"/>
<dbReference type="AlphaFoldDB" id="A0A914WSY1"/>
<dbReference type="InterPro" id="IPR017853">
    <property type="entry name" value="GH"/>
</dbReference>
<evidence type="ECO:0000256" key="3">
    <source>
        <dbReference type="ARBA" id="ARBA00012755"/>
    </source>
</evidence>
<dbReference type="PANTHER" id="PTHR11452">
    <property type="entry name" value="ALPHA-GALACTOSIDASE/ALPHA-N-ACETYLGALACTOSAMINIDASE"/>
    <property type="match status" value="1"/>
</dbReference>
<evidence type="ECO:0000256" key="8">
    <source>
        <dbReference type="SAM" id="SignalP"/>
    </source>
</evidence>
<dbReference type="WBParaSite" id="PSAMB.scaffold475size50054.g6116.t1">
    <property type="protein sequence ID" value="PSAMB.scaffold475size50054.g6116.t1"/>
    <property type="gene ID" value="PSAMB.scaffold475size50054.g6116"/>
</dbReference>
<dbReference type="InterPro" id="IPR041233">
    <property type="entry name" value="Melibiase_C"/>
</dbReference>
<keyword evidence="6 7" id="KW-0326">Glycosidase</keyword>
<feature type="chain" id="PRO_5037218414" description="Alpha-galactosidase" evidence="8">
    <location>
        <begin position="21"/>
        <end position="416"/>
    </location>
</feature>
<keyword evidence="7" id="KW-1015">Disulfide bond</keyword>
<dbReference type="Gene3D" id="3.20.20.70">
    <property type="entry name" value="Aldolase class I"/>
    <property type="match status" value="1"/>
</dbReference>
<name>A0A914WSY1_9BILA</name>
<dbReference type="PANTHER" id="PTHR11452:SF83">
    <property type="entry name" value="ALPHA-GALACTOSIDASE"/>
    <property type="match status" value="1"/>
</dbReference>
<dbReference type="GO" id="GO:0009311">
    <property type="term" value="P:oligosaccharide metabolic process"/>
    <property type="evidence" value="ECO:0007669"/>
    <property type="project" value="TreeGrafter"/>
</dbReference>
<dbReference type="Pfam" id="PF16499">
    <property type="entry name" value="Melibiase_2"/>
    <property type="match status" value="1"/>
</dbReference>
<dbReference type="PRINTS" id="PR00740">
    <property type="entry name" value="GLHYDRLASE27"/>
</dbReference>
<comment type="catalytic activity">
    <reaction evidence="1">
        <text>Hydrolysis of terminal, non-reducing alpha-D-galactose residues in alpha-D-galactosides, including galactose oligosaccharides, galactomannans and galactolipids.</text>
        <dbReference type="EC" id="3.2.1.22"/>
    </reaction>
</comment>
<dbReference type="Proteomes" id="UP000887566">
    <property type="component" value="Unplaced"/>
</dbReference>
<proteinExistence type="inferred from homology"/>
<evidence type="ECO:0000259" key="9">
    <source>
        <dbReference type="Pfam" id="PF17801"/>
    </source>
</evidence>